<accession>A0A212LYZ1</accession>
<dbReference type="EMBL" id="FMJE01000005">
    <property type="protein sequence ID" value="SCM82783.1"/>
    <property type="molecule type" value="Genomic_DNA"/>
</dbReference>
<protein>
    <submittedName>
        <fullName evidence="1">Uncharacterized protein</fullName>
    </submittedName>
</protein>
<organism evidence="1">
    <name type="scientific">uncultured Sporomusa sp</name>
    <dbReference type="NCBI Taxonomy" id="307249"/>
    <lineage>
        <taxon>Bacteria</taxon>
        <taxon>Bacillati</taxon>
        <taxon>Bacillota</taxon>
        <taxon>Negativicutes</taxon>
        <taxon>Selenomonadales</taxon>
        <taxon>Sporomusaceae</taxon>
        <taxon>Sporomusa</taxon>
        <taxon>environmental samples</taxon>
    </lineage>
</organism>
<name>A0A212LYZ1_9FIRM</name>
<dbReference type="RefSeq" id="WP_288185369.1">
    <property type="nucleotide sequence ID" value="NZ_LT608335.1"/>
</dbReference>
<evidence type="ECO:0000313" key="1">
    <source>
        <dbReference type="EMBL" id="SCM82783.1"/>
    </source>
</evidence>
<proteinExistence type="predicted"/>
<gene>
    <name evidence="1" type="ORF">KL86SPO_50554</name>
</gene>
<dbReference type="AlphaFoldDB" id="A0A212LYZ1"/>
<sequence>MLQRKSLGCDNCIESNSCEFSSEFCPKATLELSPDQDLESDPAFKKYREFYQRFSN</sequence>
<reference evidence="1" key="1">
    <citation type="submission" date="2016-08" db="EMBL/GenBank/DDBJ databases">
        <authorList>
            <person name="Seilhamer J.J."/>
        </authorList>
    </citation>
    <scope>NUCLEOTIDE SEQUENCE</scope>
    <source>
        <strain evidence="1">86</strain>
    </source>
</reference>